<evidence type="ECO:0000313" key="1">
    <source>
        <dbReference type="EMBL" id="OCA72396.1"/>
    </source>
</evidence>
<evidence type="ECO:0000313" key="2">
    <source>
        <dbReference type="Proteomes" id="UP000092651"/>
    </source>
</evidence>
<dbReference type="EMBL" id="MAYH01000023">
    <property type="protein sequence ID" value="OCA72396.1"/>
    <property type="molecule type" value="Genomic_DNA"/>
</dbReference>
<proteinExistence type="predicted"/>
<accession>A0A1B8ZLC9</accession>
<keyword evidence="2" id="KW-1185">Reference proteome</keyword>
<sequence>MNNTEKITKELNEFCENIEKWFRGNEKDQEALFKKILSGFSPDFKMINGDGNTATLSMFSEWLPTVFGKFPERSVQIENIQIHHSEHHGLATYTEIQTTEDVTNRRKSSAVFVLNAEKALWFHLVENWI</sequence>
<dbReference type="Gene3D" id="3.10.450.50">
    <property type="match status" value="1"/>
</dbReference>
<evidence type="ECO:0008006" key="3">
    <source>
        <dbReference type="Google" id="ProtNLM"/>
    </source>
</evidence>
<protein>
    <recommendedName>
        <fullName evidence="3">DUF4440 domain-containing protein</fullName>
    </recommendedName>
</protein>
<gene>
    <name evidence="1" type="ORF">BBI01_09730</name>
</gene>
<dbReference type="OrthoDB" id="766667at2"/>
<reference evidence="1 2" key="1">
    <citation type="submission" date="2016-07" db="EMBL/GenBank/DDBJ databases">
        <authorList>
            <person name="Jeong J.-J."/>
            <person name="Kim D.W."/>
            <person name="Sang M.K."/>
            <person name="Choi I.-G."/>
            <person name="Kim K.D."/>
        </authorList>
    </citation>
    <scope>NUCLEOTIDE SEQUENCE [LARGE SCALE GENOMIC DNA]</scope>
    <source>
        <strain evidence="1 2">UTM-3</strain>
    </source>
</reference>
<dbReference type="RefSeq" id="WP_065394620.1">
    <property type="nucleotide sequence ID" value="NZ_MAYH01000023.1"/>
</dbReference>
<dbReference type="SUPFAM" id="SSF54427">
    <property type="entry name" value="NTF2-like"/>
    <property type="match status" value="1"/>
</dbReference>
<organism evidence="1 2">
    <name type="scientific">Chryseobacterium artocarpi</name>
    <dbReference type="NCBI Taxonomy" id="1414727"/>
    <lineage>
        <taxon>Bacteria</taxon>
        <taxon>Pseudomonadati</taxon>
        <taxon>Bacteroidota</taxon>
        <taxon>Flavobacteriia</taxon>
        <taxon>Flavobacteriales</taxon>
        <taxon>Weeksellaceae</taxon>
        <taxon>Chryseobacterium group</taxon>
        <taxon>Chryseobacterium</taxon>
    </lineage>
</organism>
<dbReference type="Proteomes" id="UP000092651">
    <property type="component" value="Unassembled WGS sequence"/>
</dbReference>
<name>A0A1B8ZLC9_9FLAO</name>
<dbReference type="AlphaFoldDB" id="A0A1B8ZLC9"/>
<comment type="caution">
    <text evidence="1">The sequence shown here is derived from an EMBL/GenBank/DDBJ whole genome shotgun (WGS) entry which is preliminary data.</text>
</comment>
<dbReference type="InterPro" id="IPR032710">
    <property type="entry name" value="NTF2-like_dom_sf"/>
</dbReference>